<dbReference type="SUPFAM" id="SSF47384">
    <property type="entry name" value="Homodimeric domain of signal transducing histidine kinase"/>
    <property type="match status" value="1"/>
</dbReference>
<protein>
    <recommendedName>
        <fullName evidence="3">histidine kinase</fullName>
        <ecNumber evidence="3">2.7.13.3</ecNumber>
    </recommendedName>
</protein>
<evidence type="ECO:0000259" key="13">
    <source>
        <dbReference type="PROSITE" id="PS50885"/>
    </source>
</evidence>
<dbReference type="KEGG" id="tsph:KIH39_21795"/>
<evidence type="ECO:0000256" key="9">
    <source>
        <dbReference type="ARBA" id="ARBA00023012"/>
    </source>
</evidence>
<dbReference type="PRINTS" id="PR00344">
    <property type="entry name" value="BCTRLSENSOR"/>
</dbReference>
<comment type="subcellular location">
    <subcellularLocation>
        <location evidence="2">Membrane</location>
    </subcellularLocation>
</comment>
<feature type="transmembrane region" description="Helical" evidence="11">
    <location>
        <begin position="6"/>
        <end position="29"/>
    </location>
</feature>
<keyword evidence="6 11" id="KW-0812">Transmembrane</keyword>
<dbReference type="EC" id="2.7.13.3" evidence="3"/>
<dbReference type="Gene3D" id="3.30.565.10">
    <property type="entry name" value="Histidine kinase-like ATPase, C-terminal domain"/>
    <property type="match status" value="1"/>
</dbReference>
<accession>A0A8E6B4U4</accession>
<dbReference type="Proteomes" id="UP000676194">
    <property type="component" value="Chromosome"/>
</dbReference>
<evidence type="ECO:0000256" key="1">
    <source>
        <dbReference type="ARBA" id="ARBA00000085"/>
    </source>
</evidence>
<dbReference type="PANTHER" id="PTHR45436:SF5">
    <property type="entry name" value="SENSOR HISTIDINE KINASE TRCS"/>
    <property type="match status" value="1"/>
</dbReference>
<evidence type="ECO:0000313" key="14">
    <source>
        <dbReference type="EMBL" id="QVL31454.1"/>
    </source>
</evidence>
<dbReference type="InterPro" id="IPR050428">
    <property type="entry name" value="TCS_sensor_his_kinase"/>
</dbReference>
<dbReference type="GO" id="GO:0000155">
    <property type="term" value="F:phosphorelay sensor kinase activity"/>
    <property type="evidence" value="ECO:0007669"/>
    <property type="project" value="InterPro"/>
</dbReference>
<dbReference type="EMBL" id="CP074694">
    <property type="protein sequence ID" value="QVL31454.1"/>
    <property type="molecule type" value="Genomic_DNA"/>
</dbReference>
<evidence type="ECO:0000256" key="5">
    <source>
        <dbReference type="ARBA" id="ARBA00022679"/>
    </source>
</evidence>
<dbReference type="AlphaFoldDB" id="A0A8E6B4U4"/>
<dbReference type="CDD" id="cd00082">
    <property type="entry name" value="HisKA"/>
    <property type="match status" value="1"/>
</dbReference>
<keyword evidence="9" id="KW-0902">Two-component regulatory system</keyword>
<dbReference type="Gene3D" id="6.10.340.10">
    <property type="match status" value="1"/>
</dbReference>
<dbReference type="InterPro" id="IPR004358">
    <property type="entry name" value="Sig_transdc_His_kin-like_C"/>
</dbReference>
<evidence type="ECO:0000256" key="10">
    <source>
        <dbReference type="ARBA" id="ARBA00023136"/>
    </source>
</evidence>
<feature type="domain" description="HAMP" evidence="13">
    <location>
        <begin position="193"/>
        <end position="246"/>
    </location>
</feature>
<comment type="catalytic activity">
    <reaction evidence="1">
        <text>ATP + protein L-histidine = ADP + protein N-phospho-L-histidine.</text>
        <dbReference type="EC" id="2.7.13.3"/>
    </reaction>
</comment>
<feature type="domain" description="Histidine kinase" evidence="12">
    <location>
        <begin position="254"/>
        <end position="470"/>
    </location>
</feature>
<dbReference type="InterPro" id="IPR003660">
    <property type="entry name" value="HAMP_dom"/>
</dbReference>
<keyword evidence="4" id="KW-0597">Phosphoprotein</keyword>
<sequence>MTITNRVSVFFQITLALILIGFSLLLYFLKQNHEFSHASERLSAAINTLAAAVEDEPEGLEWDRAAHDLHFFADGEQIHWAIWDENDALVDSSDLPSAEQMRKDRNRLTWNGQDLTELERADRILTGRHLQSKNISATTPIADARRHHYSLMIYAGLSKNAIHESLRNLASLLSGISLSVWLATFFVNRWICRRALRPLSRMAAVAREISTEDLADRLPHPQTRDELEELGTSFNDLLSRVHDAYERQKQFAGEASHQLRTPLTVLKGSIDVALRRERPVEEYQRVLRLLGQKVENLQSITEMLLFLARSDSEKQAIMMSEIDLAVWLPVFLEETREHYSQRKLELSFRDEKSVVVSAHAGLLGQLLGNLIDNANKHSPLEFPIRLEVAASDSAATIAVIDRGPGIAAHDLSRIFEPFYRSEESRNAGLPGVGLGLAVAQRLAKTMGAQLSVTSTPGQGSRFQILFPLLIVQEEGTCDPVISQEV</sequence>
<gene>
    <name evidence="14" type="ORF">KIH39_21795</name>
</gene>
<dbReference type="PROSITE" id="PS50109">
    <property type="entry name" value="HIS_KIN"/>
    <property type="match status" value="1"/>
</dbReference>
<dbReference type="Gene3D" id="1.10.287.130">
    <property type="match status" value="1"/>
</dbReference>
<keyword evidence="7" id="KW-0418">Kinase</keyword>
<evidence type="ECO:0000313" key="15">
    <source>
        <dbReference type="Proteomes" id="UP000676194"/>
    </source>
</evidence>
<dbReference type="SMART" id="SM00304">
    <property type="entry name" value="HAMP"/>
    <property type="match status" value="1"/>
</dbReference>
<dbReference type="InterPro" id="IPR036890">
    <property type="entry name" value="HATPase_C_sf"/>
</dbReference>
<keyword evidence="8 11" id="KW-1133">Transmembrane helix</keyword>
<evidence type="ECO:0000256" key="2">
    <source>
        <dbReference type="ARBA" id="ARBA00004370"/>
    </source>
</evidence>
<dbReference type="SMART" id="SM00387">
    <property type="entry name" value="HATPase_c"/>
    <property type="match status" value="1"/>
</dbReference>
<evidence type="ECO:0000256" key="7">
    <source>
        <dbReference type="ARBA" id="ARBA00022777"/>
    </source>
</evidence>
<proteinExistence type="predicted"/>
<dbReference type="RefSeq" id="WP_213495335.1">
    <property type="nucleotide sequence ID" value="NZ_CP074694.1"/>
</dbReference>
<keyword evidence="10 11" id="KW-0472">Membrane</keyword>
<dbReference type="Pfam" id="PF00512">
    <property type="entry name" value="HisKA"/>
    <property type="match status" value="1"/>
</dbReference>
<evidence type="ECO:0000256" key="3">
    <source>
        <dbReference type="ARBA" id="ARBA00012438"/>
    </source>
</evidence>
<dbReference type="InterPro" id="IPR005467">
    <property type="entry name" value="His_kinase_dom"/>
</dbReference>
<dbReference type="PANTHER" id="PTHR45436">
    <property type="entry name" value="SENSOR HISTIDINE KINASE YKOH"/>
    <property type="match status" value="1"/>
</dbReference>
<reference evidence="14" key="1">
    <citation type="submission" date="2021-05" db="EMBL/GenBank/DDBJ databases">
        <title>Complete genome sequence of the cellulolytic planctomycete Telmatocola sphagniphila SP2T and characterization of the first cellulase from planctomycetes.</title>
        <authorList>
            <person name="Rakitin A.L."/>
            <person name="Beletsky A.V."/>
            <person name="Naumoff D.G."/>
            <person name="Kulichevskaya I.S."/>
            <person name="Mardanov A.V."/>
            <person name="Ravin N.V."/>
            <person name="Dedysh S.N."/>
        </authorList>
    </citation>
    <scope>NUCLEOTIDE SEQUENCE</scope>
    <source>
        <strain evidence="14">SP2T</strain>
    </source>
</reference>
<evidence type="ECO:0000256" key="6">
    <source>
        <dbReference type="ARBA" id="ARBA00022692"/>
    </source>
</evidence>
<keyword evidence="15" id="KW-1185">Reference proteome</keyword>
<keyword evidence="5" id="KW-0808">Transferase</keyword>
<dbReference type="SMART" id="SM00388">
    <property type="entry name" value="HisKA"/>
    <property type="match status" value="1"/>
</dbReference>
<dbReference type="CDD" id="cd06225">
    <property type="entry name" value="HAMP"/>
    <property type="match status" value="1"/>
</dbReference>
<evidence type="ECO:0000256" key="11">
    <source>
        <dbReference type="SAM" id="Phobius"/>
    </source>
</evidence>
<dbReference type="InterPro" id="IPR003594">
    <property type="entry name" value="HATPase_dom"/>
</dbReference>
<dbReference type="Pfam" id="PF00672">
    <property type="entry name" value="HAMP"/>
    <property type="match status" value="1"/>
</dbReference>
<dbReference type="CDD" id="cd00075">
    <property type="entry name" value="HATPase"/>
    <property type="match status" value="1"/>
</dbReference>
<organism evidence="14 15">
    <name type="scientific">Telmatocola sphagniphila</name>
    <dbReference type="NCBI Taxonomy" id="1123043"/>
    <lineage>
        <taxon>Bacteria</taxon>
        <taxon>Pseudomonadati</taxon>
        <taxon>Planctomycetota</taxon>
        <taxon>Planctomycetia</taxon>
        <taxon>Gemmatales</taxon>
        <taxon>Gemmataceae</taxon>
    </lineage>
</organism>
<dbReference type="GO" id="GO:0005886">
    <property type="term" value="C:plasma membrane"/>
    <property type="evidence" value="ECO:0007669"/>
    <property type="project" value="TreeGrafter"/>
</dbReference>
<dbReference type="SUPFAM" id="SSF55874">
    <property type="entry name" value="ATPase domain of HSP90 chaperone/DNA topoisomerase II/histidine kinase"/>
    <property type="match status" value="1"/>
</dbReference>
<dbReference type="Pfam" id="PF02518">
    <property type="entry name" value="HATPase_c"/>
    <property type="match status" value="1"/>
</dbReference>
<dbReference type="PROSITE" id="PS50885">
    <property type="entry name" value="HAMP"/>
    <property type="match status" value="1"/>
</dbReference>
<dbReference type="InterPro" id="IPR003661">
    <property type="entry name" value="HisK_dim/P_dom"/>
</dbReference>
<evidence type="ECO:0000256" key="4">
    <source>
        <dbReference type="ARBA" id="ARBA00022553"/>
    </source>
</evidence>
<evidence type="ECO:0000256" key="8">
    <source>
        <dbReference type="ARBA" id="ARBA00022989"/>
    </source>
</evidence>
<name>A0A8E6B4U4_9BACT</name>
<dbReference type="InterPro" id="IPR036097">
    <property type="entry name" value="HisK_dim/P_sf"/>
</dbReference>
<dbReference type="SUPFAM" id="SSF158472">
    <property type="entry name" value="HAMP domain-like"/>
    <property type="match status" value="1"/>
</dbReference>
<evidence type="ECO:0000259" key="12">
    <source>
        <dbReference type="PROSITE" id="PS50109"/>
    </source>
</evidence>